<dbReference type="SFLD" id="SFLDG01384">
    <property type="entry name" value="thioether_bond_formation_requi"/>
    <property type="match status" value="1"/>
</dbReference>
<name>A0A0A1FK64_9BURK</name>
<dbReference type="EMBL" id="CP009962">
    <property type="protein sequence ID" value="AIY44069.1"/>
    <property type="molecule type" value="Genomic_DNA"/>
</dbReference>
<dbReference type="GO" id="GO:0051536">
    <property type="term" value="F:iron-sulfur cluster binding"/>
    <property type="evidence" value="ECO:0007669"/>
    <property type="project" value="UniProtKB-KW"/>
</dbReference>
<dbReference type="KEGG" id="care:LT85_4911"/>
<dbReference type="InterPro" id="IPR023885">
    <property type="entry name" value="4Fe4S-binding_SPASM_dom"/>
</dbReference>
<dbReference type="SUPFAM" id="SSF102114">
    <property type="entry name" value="Radical SAM enzymes"/>
    <property type="match status" value="1"/>
</dbReference>
<dbReference type="Proteomes" id="UP000030302">
    <property type="component" value="Chromosome"/>
</dbReference>
<comment type="cofactor">
    <cofactor evidence="1">
        <name>[4Fe-4S] cluster</name>
        <dbReference type="ChEBI" id="CHEBI:49883"/>
    </cofactor>
</comment>
<keyword evidence="8" id="KW-1185">Reference proteome</keyword>
<dbReference type="GO" id="GO:0016491">
    <property type="term" value="F:oxidoreductase activity"/>
    <property type="evidence" value="ECO:0007669"/>
    <property type="project" value="InterPro"/>
</dbReference>
<dbReference type="Gene3D" id="3.20.20.70">
    <property type="entry name" value="Aldolase class I"/>
    <property type="match status" value="1"/>
</dbReference>
<evidence type="ECO:0000313" key="8">
    <source>
        <dbReference type="Proteomes" id="UP000030302"/>
    </source>
</evidence>
<dbReference type="NCBIfam" id="TIGR04085">
    <property type="entry name" value="rSAM_more_4Fe4S"/>
    <property type="match status" value="1"/>
</dbReference>
<dbReference type="PANTHER" id="PTHR43273:SF8">
    <property type="entry name" value="RADICAL SAM DOMAIN PROTEIN"/>
    <property type="match status" value="1"/>
</dbReference>
<evidence type="ECO:0000256" key="3">
    <source>
        <dbReference type="ARBA" id="ARBA00022723"/>
    </source>
</evidence>
<dbReference type="AlphaFoldDB" id="A0A0A1FK64"/>
<keyword evidence="3" id="KW-0479">Metal-binding</keyword>
<evidence type="ECO:0000256" key="2">
    <source>
        <dbReference type="ARBA" id="ARBA00022691"/>
    </source>
</evidence>
<dbReference type="HOGENOM" id="CLU_009273_3_3_4"/>
<evidence type="ECO:0000313" key="7">
    <source>
        <dbReference type="EMBL" id="AIY44069.1"/>
    </source>
</evidence>
<dbReference type="RefSeq" id="WP_038497405.1">
    <property type="nucleotide sequence ID" value="NZ_CP009962.1"/>
</dbReference>
<dbReference type="Pfam" id="PF04055">
    <property type="entry name" value="Radical_SAM"/>
    <property type="match status" value="1"/>
</dbReference>
<dbReference type="STRING" id="279058.LT85_4911"/>
<keyword evidence="4" id="KW-0408">Iron</keyword>
<accession>A0A0A1FK64</accession>
<evidence type="ECO:0000256" key="4">
    <source>
        <dbReference type="ARBA" id="ARBA00023004"/>
    </source>
</evidence>
<protein>
    <submittedName>
        <fullName evidence="7">Arylsulfatase regulator (Fe-S oxidoreductase)</fullName>
    </submittedName>
</protein>
<dbReference type="OrthoDB" id="308557at2"/>
<reference evidence="8" key="1">
    <citation type="journal article" date="2014" name="Soil Biol. Biochem.">
        <title>Structure and function of bacterial communities in ageing soils: Insights from the Mendocino ecological staircase.</title>
        <authorList>
            <person name="Uroz S."/>
            <person name="Tech J.J."/>
            <person name="Sawaya N.A."/>
            <person name="Frey-Klett P."/>
            <person name="Leveau J.H.J."/>
        </authorList>
    </citation>
    <scope>NUCLEOTIDE SEQUENCE [LARGE SCALE GENOMIC DNA]</scope>
    <source>
        <strain evidence="8">Cal35</strain>
    </source>
</reference>
<keyword evidence="5" id="KW-0411">Iron-sulfur</keyword>
<feature type="domain" description="Radical SAM core" evidence="6">
    <location>
        <begin position="110"/>
        <end position="341"/>
    </location>
</feature>
<dbReference type="SFLD" id="SFLDS00029">
    <property type="entry name" value="Radical_SAM"/>
    <property type="match status" value="1"/>
</dbReference>
<evidence type="ECO:0000256" key="1">
    <source>
        <dbReference type="ARBA" id="ARBA00001966"/>
    </source>
</evidence>
<evidence type="ECO:0000256" key="5">
    <source>
        <dbReference type="ARBA" id="ARBA00023014"/>
    </source>
</evidence>
<keyword evidence="2" id="KW-0949">S-adenosyl-L-methionine</keyword>
<proteinExistence type="predicted"/>
<dbReference type="InterPro" id="IPR023867">
    <property type="entry name" value="Sulphatase_maturase_rSAM"/>
</dbReference>
<sequence>MKHDQLALHAAEPIPAPLVDAALAAGMAPALAARIVEASRPRQRDAHLIDDAQGAQLLMVNGSRLFHLPPELVAEFRMALDAQDDSLVQGLIASSGLQMAPLIDDVPLAAPPVHALSLAIAQKCNLGCTYCYAQQGEFGGKAKNMELETAQQAVDLLLRKAAPGAKVNLAFMGGEPLANRPALRAVTSYAQEQARQRGVNCHFSITTNGTLLQADDADFFEEHGFAVTVSLDGPSEQHNRLRPFKGGKGSFDKIIERLAPLLERQRQMQVSARVTVTPFNLNLPQTLDLFIGMGFHSVGFSPLLRASNGQAEMGPEDMEEMLQGMIACGLAFEQNVMLGRRYPFMNMQNALREIQRGTHRPYPCGAGAGYFGVSAEGELSACHRFVGDEAGKMGNLAEGVDQARQTVWLEQRHVHQQQPCNACWARYLCGGGCHHEVLARGRSACDYIRGWLHYTIGAHGRLGQLAPAWFADPGNADGD</sequence>
<evidence type="ECO:0000259" key="6">
    <source>
        <dbReference type="PROSITE" id="PS51918"/>
    </source>
</evidence>
<dbReference type="InterPro" id="IPR013785">
    <property type="entry name" value="Aldolase_TIM"/>
</dbReference>
<dbReference type="PANTHER" id="PTHR43273">
    <property type="entry name" value="ANAEROBIC SULFATASE-MATURATING ENZYME HOMOLOG ASLB-RELATED"/>
    <property type="match status" value="1"/>
</dbReference>
<gene>
    <name evidence="7" type="ORF">LT85_4911</name>
</gene>
<dbReference type="SFLD" id="SFLDG01386">
    <property type="entry name" value="main_SPASM_domain-containing"/>
    <property type="match status" value="1"/>
</dbReference>
<dbReference type="GO" id="GO:0046872">
    <property type="term" value="F:metal ion binding"/>
    <property type="evidence" value="ECO:0007669"/>
    <property type="project" value="UniProtKB-KW"/>
</dbReference>
<dbReference type="PROSITE" id="PS51918">
    <property type="entry name" value="RADICAL_SAM"/>
    <property type="match status" value="1"/>
</dbReference>
<organism evidence="7 8">
    <name type="scientific">Collimonas arenae</name>
    <dbReference type="NCBI Taxonomy" id="279058"/>
    <lineage>
        <taxon>Bacteria</taxon>
        <taxon>Pseudomonadati</taxon>
        <taxon>Pseudomonadota</taxon>
        <taxon>Betaproteobacteria</taxon>
        <taxon>Burkholderiales</taxon>
        <taxon>Oxalobacteraceae</taxon>
        <taxon>Collimonas</taxon>
    </lineage>
</organism>
<dbReference type="CDD" id="cd01335">
    <property type="entry name" value="Radical_SAM"/>
    <property type="match status" value="1"/>
</dbReference>
<dbReference type="InterPro" id="IPR058240">
    <property type="entry name" value="rSAM_sf"/>
</dbReference>
<dbReference type="SFLD" id="SFLDG01067">
    <property type="entry name" value="SPASM/twitch_domain_containing"/>
    <property type="match status" value="1"/>
</dbReference>
<dbReference type="InterPro" id="IPR007197">
    <property type="entry name" value="rSAM"/>
</dbReference>